<gene>
    <name evidence="4" type="ORF">A0H81_08435</name>
</gene>
<feature type="region of interest" description="Disordered" evidence="2">
    <location>
        <begin position="258"/>
        <end position="285"/>
    </location>
</feature>
<dbReference type="Proteomes" id="UP000092993">
    <property type="component" value="Unassembled WGS sequence"/>
</dbReference>
<feature type="region of interest" description="Disordered" evidence="2">
    <location>
        <begin position="1"/>
        <end position="75"/>
    </location>
</feature>
<dbReference type="EMBL" id="LUGG01000011">
    <property type="protein sequence ID" value="OBZ71218.1"/>
    <property type="molecule type" value="Genomic_DNA"/>
</dbReference>
<keyword evidence="1" id="KW-0547">Nucleotide-binding</keyword>
<feature type="region of interest" description="Disordered" evidence="2">
    <location>
        <begin position="428"/>
        <end position="500"/>
    </location>
</feature>
<evidence type="ECO:0000256" key="1">
    <source>
        <dbReference type="RuleBase" id="RU004560"/>
    </source>
</evidence>
<accession>A0A1C7M3A1</accession>
<dbReference type="GO" id="GO:0005525">
    <property type="term" value="F:GTP binding"/>
    <property type="evidence" value="ECO:0007669"/>
    <property type="project" value="UniProtKB-KW"/>
</dbReference>
<dbReference type="OMA" id="VRKFRWG"/>
<feature type="domain" description="Septin-type G" evidence="3">
    <location>
        <begin position="119"/>
        <end position="234"/>
    </location>
</feature>
<evidence type="ECO:0000313" key="4">
    <source>
        <dbReference type="EMBL" id="OBZ71218.1"/>
    </source>
</evidence>
<dbReference type="SUPFAM" id="SSF52540">
    <property type="entry name" value="P-loop containing nucleoside triphosphate hydrolases"/>
    <property type="match status" value="1"/>
</dbReference>
<feature type="compositionally biased region" description="Basic and acidic residues" evidence="2">
    <location>
        <begin position="266"/>
        <end position="284"/>
    </location>
</feature>
<dbReference type="Pfam" id="PF00735">
    <property type="entry name" value="Septin"/>
    <property type="match status" value="1"/>
</dbReference>
<keyword evidence="5" id="KW-1185">Reference proteome</keyword>
<keyword evidence="1" id="KW-0342">GTP-binding</keyword>
<sequence length="500" mass="54777">MFSFRRKPNKKDTDGGPPFIRTSPSLPELSAQGISWPKSLVDESAAPPQGAARTSFPTDIAGPIPFHKPWSSPGKPLDGAVGGPISSLYMSHPPSAFEARKLSLYSHRTSQRRNRAPTNFNLMVAGAEGTGKTSLLRLLLDTADISPTATPEQKTAMSSFLHGPTKRTESIQAVCLEICESKYDRVLLTVVDTPGLDFLEGRELKLERQVSSIVKYLDAQFAETLSEMYLYDRSRVGHNSCPEGTIVRSYRGPLRDHRFPPSYRPAIHDGRTRRQKTDDDERRFLQTSRHRLSARRDVLLSDMRIVTDDTLSAIKRVVRRDLHAADLDFGVFGPVVAGSPGSKSPVEQTENGNGNGTKDHSDERMNHLRSVLRALSSSYGPPNLQGTLLALALTSRRSESTMEPSLAEVGDTESVASVRFSAHLVSKTDLSEHMHESTPPAQAEGVPRSPQERQSVHSQIAPSEDGHACSVADSTLTTPVSPSTVQSLRNFPYLAGPPRI</sequence>
<evidence type="ECO:0000256" key="2">
    <source>
        <dbReference type="SAM" id="MobiDB-lite"/>
    </source>
</evidence>
<dbReference type="AlphaFoldDB" id="A0A1C7M3A1"/>
<dbReference type="OrthoDB" id="10261408at2759"/>
<feature type="compositionally biased region" description="Low complexity" evidence="2">
    <location>
        <begin position="474"/>
        <end position="488"/>
    </location>
</feature>
<evidence type="ECO:0000313" key="5">
    <source>
        <dbReference type="Proteomes" id="UP000092993"/>
    </source>
</evidence>
<dbReference type="STRING" id="5627.A0A1C7M3A1"/>
<comment type="caution">
    <text evidence="4">The sequence shown here is derived from an EMBL/GenBank/DDBJ whole genome shotgun (WGS) entry which is preliminary data.</text>
</comment>
<feature type="region of interest" description="Disordered" evidence="2">
    <location>
        <begin position="336"/>
        <end position="363"/>
    </location>
</feature>
<feature type="compositionally biased region" description="Polar residues" evidence="2">
    <location>
        <begin position="341"/>
        <end position="352"/>
    </location>
</feature>
<dbReference type="InterPro" id="IPR027417">
    <property type="entry name" value="P-loop_NTPase"/>
</dbReference>
<dbReference type="InterPro" id="IPR030379">
    <property type="entry name" value="G_SEPTIN_dom"/>
</dbReference>
<dbReference type="PANTHER" id="PTHR18884">
    <property type="entry name" value="SEPTIN"/>
    <property type="match status" value="1"/>
</dbReference>
<proteinExistence type="inferred from homology"/>
<reference evidence="4 5" key="1">
    <citation type="submission" date="2016-03" db="EMBL/GenBank/DDBJ databases">
        <title>Whole genome sequencing of Grifola frondosa 9006-11.</title>
        <authorList>
            <person name="Min B."/>
            <person name="Park H."/>
            <person name="Kim J.-G."/>
            <person name="Cho H."/>
            <person name="Oh Y.-L."/>
            <person name="Kong W.-S."/>
            <person name="Choi I.-G."/>
        </authorList>
    </citation>
    <scope>NUCLEOTIDE SEQUENCE [LARGE SCALE GENOMIC DNA]</scope>
    <source>
        <strain evidence="4 5">9006-11</strain>
    </source>
</reference>
<comment type="similarity">
    <text evidence="1">Belongs to the TRAFAC class TrmE-Era-EngA-EngB-Septin-like GTPase superfamily. Septin GTPase family.</text>
</comment>
<organism evidence="4 5">
    <name type="scientific">Grifola frondosa</name>
    <name type="common">Maitake</name>
    <name type="synonym">Polyporus frondosus</name>
    <dbReference type="NCBI Taxonomy" id="5627"/>
    <lineage>
        <taxon>Eukaryota</taxon>
        <taxon>Fungi</taxon>
        <taxon>Dikarya</taxon>
        <taxon>Basidiomycota</taxon>
        <taxon>Agaricomycotina</taxon>
        <taxon>Agaricomycetes</taxon>
        <taxon>Polyporales</taxon>
        <taxon>Grifolaceae</taxon>
        <taxon>Grifola</taxon>
    </lineage>
</organism>
<evidence type="ECO:0000259" key="3">
    <source>
        <dbReference type="Pfam" id="PF00735"/>
    </source>
</evidence>
<name>A0A1C7M3A1_GRIFR</name>
<protein>
    <recommendedName>
        <fullName evidence="3">Septin-type G domain-containing protein</fullName>
    </recommendedName>
</protein>
<dbReference type="Gene3D" id="3.40.50.300">
    <property type="entry name" value="P-loop containing nucleotide triphosphate hydrolases"/>
    <property type="match status" value="1"/>
</dbReference>